<dbReference type="PANTHER" id="PTHR45707">
    <property type="entry name" value="C2 CALCIUM/LIPID-BINDING PLANT PHOSPHORIBOSYLTRANSFERASE FAMILY PROTEIN"/>
    <property type="match status" value="1"/>
</dbReference>
<feature type="domain" description="Protein kinase" evidence="7">
    <location>
        <begin position="408"/>
        <end position="709"/>
    </location>
</feature>
<feature type="region of interest" description="Disordered" evidence="6">
    <location>
        <begin position="337"/>
        <end position="381"/>
    </location>
</feature>
<dbReference type="GO" id="GO:0004672">
    <property type="term" value="F:protein kinase activity"/>
    <property type="evidence" value="ECO:0007669"/>
    <property type="project" value="InterPro"/>
</dbReference>
<evidence type="ECO:0000256" key="4">
    <source>
        <dbReference type="ARBA" id="ARBA00022840"/>
    </source>
</evidence>
<proteinExistence type="predicted"/>
<feature type="compositionally biased region" description="Acidic residues" evidence="6">
    <location>
        <begin position="339"/>
        <end position="352"/>
    </location>
</feature>
<keyword evidence="2 5" id="KW-0547">Nucleotide-binding</keyword>
<dbReference type="InterPro" id="IPR000719">
    <property type="entry name" value="Prot_kinase_dom"/>
</dbReference>
<sequence>MGGCEFERAEIDALERVAGDPSAEPISLSFWLLRRITNDFSDESLIGRGGYGAVYLGVLPNGLRIAVKKLFQTFATIDSRVFEDEVFTAMRVGHHKNIVRTIGYCSHTQSEVAQYNGKSVFADTNERLICMEYVPNGSLCRYITDKFHGELDWNQRYKVLRGICHGLRYLHDEVRLIHGDIKADNILLKDNLVPQIFDFGMSMCLSDGESLIHEKSIRGTLGYLAPELLNGGEYSFKSDIYSFGVVIIRLLTGSITSIRENQSVDLALKQLRKRLVKEGAFSSWQNKYHQVRTCLEIGYTCMEMNRDKRPTASEIIQQLDETESVNHSAPPLWQLMQSGDEESDTSDTDAFETETTTKFVPSDEEPASADMTGETSTQEDDMPDLLSKLSLSAELSSLDFLEKITDGFSHERIVGKDSPHAVVHKAFVYEGNISGRTVVAVKRLIGVEIKVRKFEMEAKRLLNLDHKNIVKLLGYCHDKSRGHKLVQFKGKPPQDFKGAEQLLCYEYMHNGSLREYLIGQESREVDWHMCYKLIKGTCEGLLYLHEDCGDRPIVHLNLNPSNILLDEHNEPRITGFDFSKLIGEKNTKSVFFQMNGPLGYLPPDFLYSKGTDLKYLATVDIYSLGLIILEIAARQEIKGDHGIIIKTVETNWRQDSQIATLYGSLEDKFRGQVKMCIDIGLHCVKSKPEKRPTAGEIIRWLDNGSKPVLGQRPGVAEPPLRANATPADDHIQEKEKQTALRRLFRRK</sequence>
<dbReference type="Gene3D" id="3.30.200.20">
    <property type="entry name" value="Phosphorylase Kinase, domain 1"/>
    <property type="match status" value="2"/>
</dbReference>
<dbReference type="PANTHER" id="PTHR45707:SF51">
    <property type="entry name" value="PROTEIN KINASE DOMAIN-CONTAINING PROTEIN"/>
    <property type="match status" value="1"/>
</dbReference>
<dbReference type="Proteomes" id="UP000324705">
    <property type="component" value="Chromosome 1B"/>
</dbReference>
<dbReference type="Gramene" id="TRITD1Bv1G020740.1">
    <property type="protein sequence ID" value="TRITD1Bv1G020740.1"/>
    <property type="gene ID" value="TRITD1Bv1G020740"/>
</dbReference>
<keyword evidence="3" id="KW-0418">Kinase</keyword>
<organism evidence="8 9">
    <name type="scientific">Triticum turgidum subsp. durum</name>
    <name type="common">Durum wheat</name>
    <name type="synonym">Triticum durum</name>
    <dbReference type="NCBI Taxonomy" id="4567"/>
    <lineage>
        <taxon>Eukaryota</taxon>
        <taxon>Viridiplantae</taxon>
        <taxon>Streptophyta</taxon>
        <taxon>Embryophyta</taxon>
        <taxon>Tracheophyta</taxon>
        <taxon>Spermatophyta</taxon>
        <taxon>Magnoliopsida</taxon>
        <taxon>Liliopsida</taxon>
        <taxon>Poales</taxon>
        <taxon>Poaceae</taxon>
        <taxon>BOP clade</taxon>
        <taxon>Pooideae</taxon>
        <taxon>Triticodae</taxon>
        <taxon>Triticeae</taxon>
        <taxon>Triticinae</taxon>
        <taxon>Triticum</taxon>
    </lineage>
</organism>
<keyword evidence="9" id="KW-1185">Reference proteome</keyword>
<dbReference type="PROSITE" id="PS50011">
    <property type="entry name" value="PROTEIN_KINASE_DOM"/>
    <property type="match status" value="2"/>
</dbReference>
<evidence type="ECO:0000256" key="6">
    <source>
        <dbReference type="SAM" id="MobiDB-lite"/>
    </source>
</evidence>
<evidence type="ECO:0000313" key="9">
    <source>
        <dbReference type="Proteomes" id="UP000324705"/>
    </source>
</evidence>
<feature type="domain" description="Protein kinase" evidence="7">
    <location>
        <begin position="40"/>
        <end position="325"/>
    </location>
</feature>
<dbReference type="PROSITE" id="PS00107">
    <property type="entry name" value="PROTEIN_KINASE_ATP"/>
    <property type="match status" value="1"/>
</dbReference>
<dbReference type="InterPro" id="IPR017441">
    <property type="entry name" value="Protein_kinase_ATP_BS"/>
</dbReference>
<evidence type="ECO:0000256" key="2">
    <source>
        <dbReference type="ARBA" id="ARBA00022741"/>
    </source>
</evidence>
<dbReference type="EMBL" id="LT934112">
    <property type="protein sequence ID" value="VAH13412.1"/>
    <property type="molecule type" value="Genomic_DNA"/>
</dbReference>
<keyword evidence="1" id="KW-0808">Transferase</keyword>
<feature type="binding site" evidence="5">
    <location>
        <position position="69"/>
    </location>
    <ligand>
        <name>ATP</name>
        <dbReference type="ChEBI" id="CHEBI:30616"/>
    </ligand>
</feature>
<dbReference type="AlphaFoldDB" id="A0A9R0QMX6"/>
<name>A0A9R0QMX6_TRITD</name>
<keyword evidence="4 5" id="KW-0067">ATP-binding</keyword>
<evidence type="ECO:0000259" key="7">
    <source>
        <dbReference type="PROSITE" id="PS50011"/>
    </source>
</evidence>
<dbReference type="PROSITE" id="PS00108">
    <property type="entry name" value="PROTEIN_KINASE_ST"/>
    <property type="match status" value="1"/>
</dbReference>
<dbReference type="GO" id="GO:0005524">
    <property type="term" value="F:ATP binding"/>
    <property type="evidence" value="ECO:0007669"/>
    <property type="project" value="UniProtKB-UniRule"/>
</dbReference>
<accession>A0A9R0QMX6</accession>
<evidence type="ECO:0000256" key="3">
    <source>
        <dbReference type="ARBA" id="ARBA00022777"/>
    </source>
</evidence>
<gene>
    <name evidence="8" type="ORF">TRITD_1Bv1G020740</name>
</gene>
<dbReference type="SMART" id="SM00220">
    <property type="entry name" value="S_TKc"/>
    <property type="match status" value="2"/>
</dbReference>
<evidence type="ECO:0000313" key="8">
    <source>
        <dbReference type="EMBL" id="VAH13412.1"/>
    </source>
</evidence>
<dbReference type="InterPro" id="IPR008271">
    <property type="entry name" value="Ser/Thr_kinase_AS"/>
</dbReference>
<reference evidence="8 9" key="1">
    <citation type="submission" date="2017-09" db="EMBL/GenBank/DDBJ databases">
        <authorList>
            <consortium name="International Durum Wheat Genome Sequencing Consortium (IDWGSC)"/>
            <person name="Milanesi L."/>
        </authorList>
    </citation>
    <scope>NUCLEOTIDE SEQUENCE [LARGE SCALE GENOMIC DNA]</scope>
    <source>
        <strain evidence="9">cv. Svevo</strain>
    </source>
</reference>
<protein>
    <recommendedName>
        <fullName evidence="7">Protein kinase domain-containing protein</fullName>
    </recommendedName>
</protein>
<dbReference type="Pfam" id="PF00069">
    <property type="entry name" value="Pkinase"/>
    <property type="match status" value="2"/>
</dbReference>
<evidence type="ECO:0000256" key="5">
    <source>
        <dbReference type="PROSITE-ProRule" id="PRU10141"/>
    </source>
</evidence>
<feature type="region of interest" description="Disordered" evidence="6">
    <location>
        <begin position="711"/>
        <end position="736"/>
    </location>
</feature>
<dbReference type="InterPro" id="IPR011009">
    <property type="entry name" value="Kinase-like_dom_sf"/>
</dbReference>
<evidence type="ECO:0000256" key="1">
    <source>
        <dbReference type="ARBA" id="ARBA00022679"/>
    </source>
</evidence>
<feature type="compositionally biased region" description="Basic and acidic residues" evidence="6">
    <location>
        <begin position="727"/>
        <end position="736"/>
    </location>
</feature>
<dbReference type="Gene3D" id="1.10.510.10">
    <property type="entry name" value="Transferase(Phosphotransferase) domain 1"/>
    <property type="match status" value="2"/>
</dbReference>
<dbReference type="SUPFAM" id="SSF56112">
    <property type="entry name" value="Protein kinase-like (PK-like)"/>
    <property type="match status" value="2"/>
</dbReference>